<proteinExistence type="predicted"/>
<protein>
    <submittedName>
        <fullName evidence="2">Uncharacterized protein</fullName>
    </submittedName>
</protein>
<feature type="non-terminal residue" evidence="2">
    <location>
        <position position="59"/>
    </location>
</feature>
<evidence type="ECO:0000313" key="2">
    <source>
        <dbReference type="EMBL" id="CAF4677891.1"/>
    </source>
</evidence>
<dbReference type="EMBL" id="CAJOBC010152739">
    <property type="protein sequence ID" value="CAF4677891.1"/>
    <property type="molecule type" value="Genomic_DNA"/>
</dbReference>
<feature type="compositionally biased region" description="Acidic residues" evidence="1">
    <location>
        <begin position="1"/>
        <end position="13"/>
    </location>
</feature>
<comment type="caution">
    <text evidence="2">The sequence shown here is derived from an EMBL/GenBank/DDBJ whole genome shotgun (WGS) entry which is preliminary data.</text>
</comment>
<sequence length="59" mass="6775">MEEGTWLEEENNEDCSGVDSENGSETHDAQSETSEYESEIDLLEFDRLQIDANIDFTKE</sequence>
<feature type="region of interest" description="Disordered" evidence="1">
    <location>
        <begin position="1"/>
        <end position="40"/>
    </location>
</feature>
<organism evidence="2 3">
    <name type="scientific">Didymodactylos carnosus</name>
    <dbReference type="NCBI Taxonomy" id="1234261"/>
    <lineage>
        <taxon>Eukaryota</taxon>
        <taxon>Metazoa</taxon>
        <taxon>Spiralia</taxon>
        <taxon>Gnathifera</taxon>
        <taxon>Rotifera</taxon>
        <taxon>Eurotatoria</taxon>
        <taxon>Bdelloidea</taxon>
        <taxon>Philodinida</taxon>
        <taxon>Philodinidae</taxon>
        <taxon>Didymodactylos</taxon>
    </lineage>
</organism>
<accession>A0A8S3A0C6</accession>
<dbReference type="AlphaFoldDB" id="A0A8S3A0C6"/>
<name>A0A8S3A0C6_9BILA</name>
<gene>
    <name evidence="2" type="ORF">SRO942_LOCUS51004</name>
</gene>
<reference evidence="2" key="1">
    <citation type="submission" date="2021-02" db="EMBL/GenBank/DDBJ databases">
        <authorList>
            <person name="Nowell W R."/>
        </authorList>
    </citation>
    <scope>NUCLEOTIDE SEQUENCE</scope>
</reference>
<evidence type="ECO:0000313" key="3">
    <source>
        <dbReference type="Proteomes" id="UP000681722"/>
    </source>
</evidence>
<evidence type="ECO:0000256" key="1">
    <source>
        <dbReference type="SAM" id="MobiDB-lite"/>
    </source>
</evidence>
<dbReference type="Proteomes" id="UP000681722">
    <property type="component" value="Unassembled WGS sequence"/>
</dbReference>